<evidence type="ECO:0000256" key="8">
    <source>
        <dbReference type="SAM" id="Phobius"/>
    </source>
</evidence>
<feature type="transmembrane region" description="Helical" evidence="8">
    <location>
        <begin position="46"/>
        <end position="67"/>
    </location>
</feature>
<evidence type="ECO:0000256" key="2">
    <source>
        <dbReference type="ARBA" id="ARBA00010265"/>
    </source>
</evidence>
<dbReference type="CDD" id="cd16429">
    <property type="entry name" value="VirB10"/>
    <property type="match status" value="1"/>
</dbReference>
<evidence type="ECO:0000256" key="3">
    <source>
        <dbReference type="ARBA" id="ARBA00022475"/>
    </source>
</evidence>
<feature type="region of interest" description="Disordered" evidence="7">
    <location>
        <begin position="146"/>
        <end position="182"/>
    </location>
</feature>
<keyword evidence="6 8" id="KW-0472">Membrane</keyword>
<evidence type="ECO:0000256" key="6">
    <source>
        <dbReference type="ARBA" id="ARBA00023136"/>
    </source>
</evidence>
<feature type="region of interest" description="Disordered" evidence="7">
    <location>
        <begin position="21"/>
        <end position="40"/>
    </location>
</feature>
<protein>
    <submittedName>
        <fullName evidence="9">Type IV secretion system protein VirB10</fullName>
    </submittedName>
</protein>
<dbReference type="RefSeq" id="WP_066131992.1">
    <property type="nucleotide sequence ID" value="NZ_FKIF01000008.1"/>
</dbReference>
<evidence type="ECO:0000256" key="4">
    <source>
        <dbReference type="ARBA" id="ARBA00022692"/>
    </source>
</evidence>
<keyword evidence="5 8" id="KW-1133">Transmembrane helix</keyword>
<dbReference type="EMBL" id="FKIF01000008">
    <property type="protein sequence ID" value="SAI73165.1"/>
    <property type="molecule type" value="Genomic_DNA"/>
</dbReference>
<keyword evidence="10" id="KW-1185">Reference proteome</keyword>
<dbReference type="InterPro" id="IPR042217">
    <property type="entry name" value="T4SS_VirB10/TrbI"/>
</dbReference>
<dbReference type="NCBIfam" id="NF038091">
    <property type="entry name" value="T4SS_VirB10"/>
    <property type="match status" value="1"/>
</dbReference>
<reference evidence="9 10" key="1">
    <citation type="submission" date="2016-04" db="EMBL/GenBank/DDBJ databases">
        <authorList>
            <consortium name="Pathogen Informatics"/>
        </authorList>
    </citation>
    <scope>NUCLEOTIDE SEQUENCE [LARGE SCALE GENOMIC DNA]</scope>
    <source>
        <strain evidence="9 10">H050680373</strain>
    </source>
</reference>
<dbReference type="InterPro" id="IPR005498">
    <property type="entry name" value="T4SS_VirB10/TraB/TrbI"/>
</dbReference>
<evidence type="ECO:0000256" key="1">
    <source>
        <dbReference type="ARBA" id="ARBA00004162"/>
    </source>
</evidence>
<evidence type="ECO:0000313" key="10">
    <source>
        <dbReference type="Proteomes" id="UP000076848"/>
    </source>
</evidence>
<dbReference type="Proteomes" id="UP000076848">
    <property type="component" value="Unassembled WGS sequence"/>
</dbReference>
<feature type="compositionally biased region" description="Pro residues" evidence="7">
    <location>
        <begin position="93"/>
        <end position="112"/>
    </location>
</feature>
<gene>
    <name evidence="9" type="primary">virB10</name>
    <name evidence="9" type="ORF">SAMEA3906486_04507</name>
</gene>
<dbReference type="Gene3D" id="2.40.128.260">
    <property type="entry name" value="Type IV secretion system, VirB10/TraB/TrbI"/>
    <property type="match status" value="2"/>
</dbReference>
<dbReference type="AlphaFoldDB" id="A0A157SS00"/>
<comment type="subcellular location">
    <subcellularLocation>
        <location evidence="1">Cell membrane</location>
        <topology evidence="1">Single-pass membrane protein</topology>
    </subcellularLocation>
</comment>
<dbReference type="Pfam" id="PF03743">
    <property type="entry name" value="TrbI"/>
    <property type="match status" value="1"/>
</dbReference>
<feature type="region of interest" description="Disordered" evidence="7">
    <location>
        <begin position="86"/>
        <end position="122"/>
    </location>
</feature>
<comment type="similarity">
    <text evidence="2">Belongs to the TrbI/VirB10 family.</text>
</comment>
<dbReference type="OrthoDB" id="9766860at2"/>
<name>A0A157SS00_9BORD</name>
<accession>A0A157SS00</accession>
<dbReference type="InterPro" id="IPR047695">
    <property type="entry name" value="T4SS_VirB10/PtlG"/>
</dbReference>
<keyword evidence="3" id="KW-1003">Cell membrane</keyword>
<organism evidence="9 10">
    <name type="scientific">Bordetella ansorpii</name>
    <dbReference type="NCBI Taxonomy" id="288768"/>
    <lineage>
        <taxon>Bacteria</taxon>
        <taxon>Pseudomonadati</taxon>
        <taxon>Pseudomonadota</taxon>
        <taxon>Betaproteobacteria</taxon>
        <taxon>Burkholderiales</taxon>
        <taxon>Alcaligenaceae</taxon>
        <taxon>Bordetella</taxon>
    </lineage>
</organism>
<evidence type="ECO:0000256" key="5">
    <source>
        <dbReference type="ARBA" id="ARBA00022989"/>
    </source>
</evidence>
<proteinExistence type="inferred from homology"/>
<evidence type="ECO:0000256" key="7">
    <source>
        <dbReference type="SAM" id="MobiDB-lite"/>
    </source>
</evidence>
<dbReference type="GO" id="GO:0005886">
    <property type="term" value="C:plasma membrane"/>
    <property type="evidence" value="ECO:0007669"/>
    <property type="project" value="UniProtKB-SubCell"/>
</dbReference>
<keyword evidence="4 8" id="KW-0812">Transmembrane</keyword>
<dbReference type="STRING" id="288768.SAMEA3906486_04507"/>
<evidence type="ECO:0000313" key="9">
    <source>
        <dbReference type="EMBL" id="SAI73165.1"/>
    </source>
</evidence>
<sequence>MKWPLRRPAAIDAVDELERSAADDIGARGPGFTDTPRRTPPRGAKAFMLLLMVIVVGALGGLTWRALHTAEGKKKSADAARVENVLPRLKLQPPAPAPTAPPPEPTSPAPDPEPSKEADPPSRAFWTVPEVTASLPDMVQQRRLSSPLAGEREGRQQNGAEPSNSAPPPAVDSGPMADGLQPLRLTGSSARLLPDRNYLLTQGAMIDCVMQTRLVSAQAGMVTCHTPREVRSANGRVVLIDAGTLFVGYQRGSLSQGQRRIGVVWSRMETPNGVAIELDSPGTGPLGEAGLDGAIDSHFWERFGGAVMISLIDDFGNWVSERNRNGDSIRFDSTGDAAAGAVEKVLENSINIPPTLYKNQAERIGVFVARDLDFSSVYQLVPTNR</sequence>